<name>A0AA40BCV1_9PEZI</name>
<feature type="repeat" description="ANK" evidence="2">
    <location>
        <begin position="871"/>
        <end position="903"/>
    </location>
</feature>
<dbReference type="SUPFAM" id="SSF48403">
    <property type="entry name" value="Ankyrin repeat"/>
    <property type="match status" value="1"/>
</dbReference>
<feature type="domain" description="DUF7069" evidence="7">
    <location>
        <begin position="599"/>
        <end position="667"/>
    </location>
</feature>
<dbReference type="PANTHER" id="PTHR10039">
    <property type="entry name" value="AMELOGENIN"/>
    <property type="match status" value="1"/>
</dbReference>
<gene>
    <name evidence="9" type="ORF">B0H67DRAFT_501978</name>
</gene>
<dbReference type="Gene3D" id="1.25.40.20">
    <property type="entry name" value="Ankyrin repeat-containing domain"/>
    <property type="match status" value="1"/>
</dbReference>
<dbReference type="Pfam" id="PF00023">
    <property type="entry name" value="Ank"/>
    <property type="match status" value="1"/>
</dbReference>
<keyword evidence="3" id="KW-0175">Coiled coil</keyword>
<dbReference type="InterPro" id="IPR056884">
    <property type="entry name" value="NPHP3-like_N"/>
</dbReference>
<evidence type="ECO:0000259" key="7">
    <source>
        <dbReference type="Pfam" id="PF23239"/>
    </source>
</evidence>
<dbReference type="Pfam" id="PF23239">
    <property type="entry name" value="DUF7069"/>
    <property type="match status" value="1"/>
</dbReference>
<protein>
    <recommendedName>
        <fullName evidence="11">NWD NACHT-NTPase N-terminal domain-containing protein</fullName>
    </recommendedName>
</protein>
<organism evidence="9 10">
    <name type="scientific">Lasiosphaeris hirsuta</name>
    <dbReference type="NCBI Taxonomy" id="260670"/>
    <lineage>
        <taxon>Eukaryota</taxon>
        <taxon>Fungi</taxon>
        <taxon>Dikarya</taxon>
        <taxon>Ascomycota</taxon>
        <taxon>Pezizomycotina</taxon>
        <taxon>Sordariomycetes</taxon>
        <taxon>Sordariomycetidae</taxon>
        <taxon>Sordariales</taxon>
        <taxon>Lasiosphaeriaceae</taxon>
        <taxon>Lasiosphaeris</taxon>
    </lineage>
</organism>
<evidence type="ECO:0008006" key="11">
    <source>
        <dbReference type="Google" id="ProtNLM"/>
    </source>
</evidence>
<keyword evidence="2" id="KW-0040">ANK repeat</keyword>
<dbReference type="AlphaFoldDB" id="A0AA40BCV1"/>
<feature type="non-terminal residue" evidence="9">
    <location>
        <position position="913"/>
    </location>
</feature>
<dbReference type="InterPro" id="IPR054471">
    <property type="entry name" value="GPIID_WHD"/>
</dbReference>
<feature type="compositionally biased region" description="Pro residues" evidence="4">
    <location>
        <begin position="37"/>
        <end position="48"/>
    </location>
</feature>
<accession>A0AA40BCV1</accession>
<dbReference type="Pfam" id="PF22939">
    <property type="entry name" value="WHD_GPIID"/>
    <property type="match status" value="1"/>
</dbReference>
<dbReference type="EMBL" id="JAUKUA010000001">
    <property type="protein sequence ID" value="KAK0731925.1"/>
    <property type="molecule type" value="Genomic_DNA"/>
</dbReference>
<evidence type="ECO:0000313" key="10">
    <source>
        <dbReference type="Proteomes" id="UP001172102"/>
    </source>
</evidence>
<evidence type="ECO:0000313" key="9">
    <source>
        <dbReference type="EMBL" id="KAK0731925.1"/>
    </source>
</evidence>
<dbReference type="Gene3D" id="3.40.50.300">
    <property type="entry name" value="P-loop containing nucleotide triphosphate hydrolases"/>
    <property type="match status" value="1"/>
</dbReference>
<feature type="compositionally biased region" description="Basic and acidic residues" evidence="4">
    <location>
        <begin position="21"/>
        <end position="30"/>
    </location>
</feature>
<feature type="domain" description="Nephrocystin 3-like N-terminal" evidence="8">
    <location>
        <begin position="403"/>
        <end position="569"/>
    </location>
</feature>
<comment type="caution">
    <text evidence="9">The sequence shown here is derived from an EMBL/GenBank/DDBJ whole genome shotgun (WGS) entry which is preliminary data.</text>
</comment>
<dbReference type="InterPro" id="IPR055497">
    <property type="entry name" value="DUF7069"/>
</dbReference>
<evidence type="ECO:0000259" key="8">
    <source>
        <dbReference type="Pfam" id="PF24883"/>
    </source>
</evidence>
<keyword evidence="10" id="KW-1185">Reference proteome</keyword>
<dbReference type="Pfam" id="PF17100">
    <property type="entry name" value="NACHT_N"/>
    <property type="match status" value="1"/>
</dbReference>
<dbReference type="InterPro" id="IPR036770">
    <property type="entry name" value="Ankyrin_rpt-contain_sf"/>
</dbReference>
<dbReference type="InterPro" id="IPR027417">
    <property type="entry name" value="P-loop_NTPase"/>
</dbReference>
<evidence type="ECO:0000256" key="1">
    <source>
        <dbReference type="ARBA" id="ARBA00022737"/>
    </source>
</evidence>
<evidence type="ECO:0000256" key="3">
    <source>
        <dbReference type="SAM" id="Coils"/>
    </source>
</evidence>
<dbReference type="PROSITE" id="PS50088">
    <property type="entry name" value="ANK_REPEAT"/>
    <property type="match status" value="1"/>
</dbReference>
<dbReference type="InterPro" id="IPR031359">
    <property type="entry name" value="NACHT_N"/>
</dbReference>
<feature type="domain" description="GPI inositol-deacylase winged helix" evidence="6">
    <location>
        <begin position="678"/>
        <end position="765"/>
    </location>
</feature>
<evidence type="ECO:0000256" key="2">
    <source>
        <dbReference type="PROSITE-ProRule" id="PRU00023"/>
    </source>
</evidence>
<reference evidence="9" key="1">
    <citation type="submission" date="2023-06" db="EMBL/GenBank/DDBJ databases">
        <title>Genome-scale phylogeny and comparative genomics of the fungal order Sordariales.</title>
        <authorList>
            <consortium name="Lawrence Berkeley National Laboratory"/>
            <person name="Hensen N."/>
            <person name="Bonometti L."/>
            <person name="Westerberg I."/>
            <person name="Brannstrom I.O."/>
            <person name="Guillou S."/>
            <person name="Cros-Aarteil S."/>
            <person name="Calhoun S."/>
            <person name="Haridas S."/>
            <person name="Kuo A."/>
            <person name="Mondo S."/>
            <person name="Pangilinan J."/>
            <person name="Riley R."/>
            <person name="Labutti K."/>
            <person name="Andreopoulos B."/>
            <person name="Lipzen A."/>
            <person name="Chen C."/>
            <person name="Yanf M."/>
            <person name="Daum C."/>
            <person name="Ng V."/>
            <person name="Clum A."/>
            <person name="Steindorff A."/>
            <person name="Ohm R."/>
            <person name="Martin F."/>
            <person name="Silar P."/>
            <person name="Natvig D."/>
            <person name="Lalanne C."/>
            <person name="Gautier V."/>
            <person name="Ament-Velasquez S.L."/>
            <person name="Kruys A."/>
            <person name="Hutchinson M.I."/>
            <person name="Powell A.J."/>
            <person name="Barry K."/>
            <person name="Miller A.N."/>
            <person name="Grigoriev I.V."/>
            <person name="Debuchy R."/>
            <person name="Gladieux P."/>
            <person name="Thoren M.H."/>
            <person name="Johannesson H."/>
        </authorList>
    </citation>
    <scope>NUCLEOTIDE SEQUENCE</scope>
    <source>
        <strain evidence="9">SMH4607-1</strain>
    </source>
</reference>
<dbReference type="SUPFAM" id="SSF52540">
    <property type="entry name" value="P-loop containing nucleoside triphosphate hydrolases"/>
    <property type="match status" value="1"/>
</dbReference>
<proteinExistence type="predicted"/>
<dbReference type="PANTHER" id="PTHR10039:SF5">
    <property type="entry name" value="NACHT DOMAIN-CONTAINING PROTEIN"/>
    <property type="match status" value="1"/>
</dbReference>
<dbReference type="Pfam" id="PF24883">
    <property type="entry name" value="NPHP3_N"/>
    <property type="match status" value="1"/>
</dbReference>
<keyword evidence="1" id="KW-0677">Repeat</keyword>
<feature type="coiled-coil region" evidence="3">
    <location>
        <begin position="337"/>
        <end position="375"/>
    </location>
</feature>
<dbReference type="InterPro" id="IPR002110">
    <property type="entry name" value="Ankyrin_rpt"/>
</dbReference>
<sequence>MRRLRRLRQLRSTLQERLRSTLRGLRERRPSAKSSTPPDPQSDCPPPAEHGLIEASTDCDRLEPDCAPAQDLPTCLWDRAYRTLGENDPELVEKYEKLLFDELKTIDPTADKAGNTTTANTSDKLDRERLQTIIKQGLQRLEEKKLKYTIAGHEFAVGDCIAQAADLVLWAKGWISLATQASPEASIAWAGIAMVLPLLTNTRTAEEANHEGFTYVTTRMDYYAAFEPMFFRLARSCDVVGDKELMNNVTTHIVDLYEQILAFQLRSVLRFYKTRLGVIARDMVRYDDWEDWQKKITGLEDIVNKDLKLINAFVSRENLEQHGEKLEKLRNASTQSLDTMRRLLATQEEHLQAAKETLELQREIVKRSLTEKEERCHQSFRLAGTKGVSYEWYKDRVQDRVENTCQWFLEHENFIQWLKQDSGPLLVSADPGCGKSVLAKYLIDQALPRASNASICYFFFKDQDQNTVSQALCALLHQLFTHQPLLIRHAMSKHAQDGPALVNNTVALWSILEDAIQDAQAGPVIVVLDALDECLEPEFRDLARKLKQLHRNIQRQQSHGKIRTLLTCRPYESIVADFRELAQDFPFIRIPGEDESDAISREVNLVVVHRVEQLAQEKMLDDDVKARLKERLLEIKHRTYLWVYLVFDFLKDFDFKKTIKGVDASIATLPENVNQAYEKILSKSREATIVRKALSIILAASRPLTLAEMNIAVNTDTEADSAEALDLEKEEDFQVRLRSWCGLFVSIYHGKIYFLHQTAREFLLARPSPPTAVIPGSHWHHSIITRDAHQVLAEVCVAYLDLFNSPEHSPTGSCLDFLNYSANYWAQHFREARLNGPISIIDRAVRIYDPHLESLSKWHGIYHQSYISTLGGRPSLCLAACLGHEAVAKLLLDKGVDFEAKDSDGQTPLIWAA</sequence>
<dbReference type="Proteomes" id="UP001172102">
    <property type="component" value="Unassembled WGS sequence"/>
</dbReference>
<dbReference type="PROSITE" id="PS50297">
    <property type="entry name" value="ANK_REP_REGION"/>
    <property type="match status" value="1"/>
</dbReference>
<evidence type="ECO:0000259" key="5">
    <source>
        <dbReference type="Pfam" id="PF17100"/>
    </source>
</evidence>
<feature type="region of interest" description="Disordered" evidence="4">
    <location>
        <begin position="21"/>
        <end position="52"/>
    </location>
</feature>
<feature type="domain" description="NWD NACHT-NTPase N-terminal" evidence="5">
    <location>
        <begin position="76"/>
        <end position="306"/>
    </location>
</feature>
<evidence type="ECO:0000259" key="6">
    <source>
        <dbReference type="Pfam" id="PF22939"/>
    </source>
</evidence>
<evidence type="ECO:0000256" key="4">
    <source>
        <dbReference type="SAM" id="MobiDB-lite"/>
    </source>
</evidence>